<proteinExistence type="predicted"/>
<organism evidence="1">
    <name type="scientific">Petromyces alliaceus</name>
    <name type="common">Aspergillus alliaceus</name>
    <dbReference type="NCBI Taxonomy" id="209559"/>
    <lineage>
        <taxon>Eukaryota</taxon>
        <taxon>Fungi</taxon>
        <taxon>Dikarya</taxon>
        <taxon>Ascomycota</taxon>
        <taxon>Pezizomycotina</taxon>
        <taxon>Eurotiomycetes</taxon>
        <taxon>Eurotiomycetidae</taxon>
        <taxon>Eurotiales</taxon>
        <taxon>Aspergillaceae</taxon>
        <taxon>Aspergillus</taxon>
        <taxon>Aspergillus subgen. Circumdati</taxon>
    </lineage>
</organism>
<sequence>MTTTDHAPGATTIITVVTATTIGGSTTPTACRTHRNDYSNRCWLQQRFNSIIPGPTTRSTSAINTGATTVTAPGLISTVTATETETVIEVINSQVVTDIETITNTATIISTETATATITSYPTDGSTNCGGRVGGLDYGTCSDPTIR</sequence>
<protein>
    <submittedName>
        <fullName evidence="1">Uncharacterized protein</fullName>
    </submittedName>
</protein>
<dbReference type="EMBL" id="ML735262">
    <property type="protein sequence ID" value="KAE8389757.1"/>
    <property type="molecule type" value="Genomic_DNA"/>
</dbReference>
<evidence type="ECO:0000313" key="1">
    <source>
        <dbReference type="EMBL" id="KAE8389757.1"/>
    </source>
</evidence>
<dbReference type="Proteomes" id="UP000326877">
    <property type="component" value="Unassembled WGS sequence"/>
</dbReference>
<dbReference type="AlphaFoldDB" id="A0A5N7C7P5"/>
<gene>
    <name evidence="1" type="ORF">BDV23DRAFT_184190</name>
</gene>
<reference evidence="1" key="1">
    <citation type="submission" date="2019-04" db="EMBL/GenBank/DDBJ databases">
        <title>Friends and foes A comparative genomics studyof 23 Aspergillus species from section Flavi.</title>
        <authorList>
            <consortium name="DOE Joint Genome Institute"/>
            <person name="Kjaerbolling I."/>
            <person name="Vesth T."/>
            <person name="Frisvad J.C."/>
            <person name="Nybo J.L."/>
            <person name="Theobald S."/>
            <person name="Kildgaard S."/>
            <person name="Isbrandt T."/>
            <person name="Kuo A."/>
            <person name="Sato A."/>
            <person name="Lyhne E.K."/>
            <person name="Kogle M.E."/>
            <person name="Wiebenga A."/>
            <person name="Kun R.S."/>
            <person name="Lubbers R.J."/>
            <person name="Makela M.R."/>
            <person name="Barry K."/>
            <person name="Chovatia M."/>
            <person name="Clum A."/>
            <person name="Daum C."/>
            <person name="Haridas S."/>
            <person name="He G."/>
            <person name="LaButti K."/>
            <person name="Lipzen A."/>
            <person name="Mondo S."/>
            <person name="Riley R."/>
            <person name="Salamov A."/>
            <person name="Simmons B.A."/>
            <person name="Magnuson J.K."/>
            <person name="Henrissat B."/>
            <person name="Mortensen U.H."/>
            <person name="Larsen T.O."/>
            <person name="Devries R.P."/>
            <person name="Grigoriev I.V."/>
            <person name="Machida M."/>
            <person name="Baker S.E."/>
            <person name="Andersen M.R."/>
        </authorList>
    </citation>
    <scope>NUCLEOTIDE SEQUENCE [LARGE SCALE GENOMIC DNA]</scope>
    <source>
        <strain evidence="1">IBT 14317</strain>
    </source>
</reference>
<name>A0A5N7C7P5_PETAA</name>
<accession>A0A5N6G8F4</accession>
<accession>A0A5N7C7P5</accession>